<feature type="domain" description="DUF6881" evidence="1">
    <location>
        <begin position="2"/>
        <end position="89"/>
    </location>
</feature>
<dbReference type="AlphaFoldDB" id="A0A3E1Y814"/>
<evidence type="ECO:0000313" key="3">
    <source>
        <dbReference type="Proteomes" id="UP000260644"/>
    </source>
</evidence>
<dbReference type="EMBL" id="QPMM01000009">
    <property type="protein sequence ID" value="RFS21192.1"/>
    <property type="molecule type" value="Genomic_DNA"/>
</dbReference>
<comment type="caution">
    <text evidence="2">The sequence shown here is derived from an EMBL/GenBank/DDBJ whole genome shotgun (WGS) entry which is preliminary data.</text>
</comment>
<dbReference type="RefSeq" id="WP_116977140.1">
    <property type="nucleotide sequence ID" value="NZ_QPMM01000009.1"/>
</dbReference>
<organism evidence="2 3">
    <name type="scientific">Chitinophaga silvatica</name>
    <dbReference type="NCBI Taxonomy" id="2282649"/>
    <lineage>
        <taxon>Bacteria</taxon>
        <taxon>Pseudomonadati</taxon>
        <taxon>Bacteroidota</taxon>
        <taxon>Chitinophagia</taxon>
        <taxon>Chitinophagales</taxon>
        <taxon>Chitinophagaceae</taxon>
        <taxon>Chitinophaga</taxon>
    </lineage>
</organism>
<name>A0A3E1Y814_9BACT</name>
<evidence type="ECO:0000313" key="2">
    <source>
        <dbReference type="EMBL" id="RFS21192.1"/>
    </source>
</evidence>
<keyword evidence="3" id="KW-1185">Reference proteome</keyword>
<proteinExistence type="predicted"/>
<gene>
    <name evidence="2" type="ORF">DVR12_17820</name>
</gene>
<dbReference type="InterPro" id="IPR049248">
    <property type="entry name" value="DUF6881"/>
</dbReference>
<reference evidence="2 3" key="1">
    <citation type="submission" date="2018-07" db="EMBL/GenBank/DDBJ databases">
        <title>Chitinophaga K2CV101002-2 sp. nov., isolated from a monsoon evergreen broad-leaved forest soil.</title>
        <authorList>
            <person name="Lv Y."/>
        </authorList>
    </citation>
    <scope>NUCLEOTIDE SEQUENCE [LARGE SCALE GENOMIC DNA]</scope>
    <source>
        <strain evidence="2 3">GDMCC 1.1288</strain>
    </source>
</reference>
<dbReference type="Pfam" id="PF21812">
    <property type="entry name" value="DUF6881"/>
    <property type="match status" value="1"/>
</dbReference>
<dbReference type="OrthoDB" id="288554at2"/>
<accession>A0A3E1Y814</accession>
<evidence type="ECO:0000259" key="1">
    <source>
        <dbReference type="Pfam" id="PF21812"/>
    </source>
</evidence>
<dbReference type="Proteomes" id="UP000260644">
    <property type="component" value="Unassembled WGS sequence"/>
</dbReference>
<protein>
    <recommendedName>
        <fullName evidence="1">DUF6881 domain-containing protein</fullName>
    </recommendedName>
</protein>
<sequence>MKYIKVTWIHDVEDDPILFYSEIDSERYEVRKIEIYIDESFGLASQNFEFGGAALGEMPVPSLDEIAENTEFLPFEILKEEFEEAWNKYSNYLRLEEK</sequence>